<organism evidence="3 5">
    <name type="scientific">Marivita cryptomonadis</name>
    <dbReference type="NCBI Taxonomy" id="505252"/>
    <lineage>
        <taxon>Bacteria</taxon>
        <taxon>Pseudomonadati</taxon>
        <taxon>Pseudomonadota</taxon>
        <taxon>Alphaproteobacteria</taxon>
        <taxon>Rhodobacterales</taxon>
        <taxon>Roseobacteraceae</taxon>
        <taxon>Marivita</taxon>
    </lineage>
</organism>
<dbReference type="Gene3D" id="3.40.50.300">
    <property type="entry name" value="P-loop containing nucleotide triphosphate hydrolases"/>
    <property type="match status" value="1"/>
</dbReference>
<feature type="compositionally biased region" description="Basic and acidic residues" evidence="1">
    <location>
        <begin position="784"/>
        <end position="794"/>
    </location>
</feature>
<dbReference type="CDD" id="cd19481">
    <property type="entry name" value="RecA-like_protease"/>
    <property type="match status" value="1"/>
</dbReference>
<dbReference type="Gene3D" id="1.20.58.760">
    <property type="entry name" value="Peptidase M41"/>
    <property type="match status" value="1"/>
</dbReference>
<keyword evidence="6" id="KW-1185">Reference proteome</keyword>
<dbReference type="InterPro" id="IPR000642">
    <property type="entry name" value="Peptidase_M41"/>
</dbReference>
<sequence length="806" mass="84917">MTQPSTSFSTPPATIPLTDTPDWATFAAEIRDGLLSRAAAWAVTAYTASGPTEEDDAEASVATATDAGNAEKATVDTGTRRDTTLADTVRSSSHSDTWDLDDILDSIEAEADRAVGAFADALPLVPEDATAPRKRYRLRPEAALAVVRVAKTFGSAEAIVRALGAPGAMTLITTADPAIDEHVIRLIEHLAQPHTLWPRGAAIPVVLTAEKAGSTKPGASEPAVAALSGSLRLALETRRPALLVAPAAGTAPKGLRVLQPEKITLAPLDREMLAQILGDAYPEAEDPAAALSALPDDAPLARITPGDLLLALRWPDPDRAVAMLATALAPEEAAEAGPGLAAFPLPDEVRGPLQQLVEDLRAWQAGEIPWRDVSRGILLAGPPGTGKTELARLVAREAGISVVAGSVATWQAQGERASGIVKAMKESFAKAAAQAPCIVFIDEVDAFGDRDRRDHNASWTEYVVAALLECLDGYAGLEGVVPMAATNHVNKVDAAIRRPGRFDRVLRLGHPAVDLMPQAIRWQVWPDLSDVDLTAIAAQAAGMSGADVAGVVRAARAMARRARRPLSVEDLSTTLAGIRPSMPEAVRWQVAMHEAGHAVVGAATGVATPRMLALQGDGGVTHAERHVIHQRRSELAAALAVDMAGRAAERLAFGEASAGAGGAADSDLARATTMAIALECSWGLGERLSWLGDPETIAARLRLDPPLAARVEDHLRQAEERALRILQAQTPVLEAIATALRDKAMLTGPVLDELISRVRPETVPPTRGEGAPEIQKTPDQPGPEGERADNRDTDWSAPYRPLDRAA</sequence>
<evidence type="ECO:0000313" key="4">
    <source>
        <dbReference type="EMBL" id="MBM2416443.1"/>
    </source>
</evidence>
<dbReference type="PANTHER" id="PTHR23076">
    <property type="entry name" value="METALLOPROTEASE M41 FTSH"/>
    <property type="match status" value="1"/>
</dbReference>
<name>A0A9Q2RWE8_9RHOB</name>
<dbReference type="GO" id="GO:0006508">
    <property type="term" value="P:proteolysis"/>
    <property type="evidence" value="ECO:0007669"/>
    <property type="project" value="UniProtKB-KW"/>
</dbReference>
<feature type="region of interest" description="Disordered" evidence="1">
    <location>
        <begin position="757"/>
        <end position="806"/>
    </location>
</feature>
<dbReference type="SUPFAM" id="SSF140990">
    <property type="entry name" value="FtsH protease domain-like"/>
    <property type="match status" value="1"/>
</dbReference>
<dbReference type="InterPro" id="IPR037219">
    <property type="entry name" value="Peptidase_M41-like"/>
</dbReference>
<evidence type="ECO:0000256" key="1">
    <source>
        <dbReference type="SAM" id="MobiDB-lite"/>
    </source>
</evidence>
<dbReference type="Proteomes" id="UP000755667">
    <property type="component" value="Unassembled WGS sequence"/>
</dbReference>
<dbReference type="InterPro" id="IPR027417">
    <property type="entry name" value="P-loop_NTPase"/>
</dbReference>
<dbReference type="GO" id="GO:0004176">
    <property type="term" value="F:ATP-dependent peptidase activity"/>
    <property type="evidence" value="ECO:0007669"/>
    <property type="project" value="InterPro"/>
</dbReference>
<dbReference type="Gene3D" id="1.10.8.60">
    <property type="match status" value="1"/>
</dbReference>
<dbReference type="PANTHER" id="PTHR23076:SF97">
    <property type="entry name" value="ATP-DEPENDENT ZINC METALLOPROTEASE YME1L1"/>
    <property type="match status" value="1"/>
</dbReference>
<dbReference type="Proteomes" id="UP000809440">
    <property type="component" value="Unassembled WGS sequence"/>
</dbReference>
<dbReference type="GO" id="GO:0016887">
    <property type="term" value="F:ATP hydrolysis activity"/>
    <property type="evidence" value="ECO:0007669"/>
    <property type="project" value="InterPro"/>
</dbReference>
<dbReference type="SMART" id="SM00382">
    <property type="entry name" value="AAA"/>
    <property type="match status" value="1"/>
</dbReference>
<evidence type="ECO:0000259" key="2">
    <source>
        <dbReference type="SMART" id="SM00382"/>
    </source>
</evidence>
<dbReference type="RefSeq" id="WP_138488164.1">
    <property type="nucleotide sequence ID" value="NZ_JAFBWU010000003.1"/>
</dbReference>
<dbReference type="InterPro" id="IPR003959">
    <property type="entry name" value="ATPase_AAA_core"/>
</dbReference>
<evidence type="ECO:0000313" key="5">
    <source>
        <dbReference type="Proteomes" id="UP000755667"/>
    </source>
</evidence>
<evidence type="ECO:0000313" key="6">
    <source>
        <dbReference type="Proteomes" id="UP000809440"/>
    </source>
</evidence>
<dbReference type="SUPFAM" id="SSF52540">
    <property type="entry name" value="P-loop containing nucleoside triphosphate hydrolases"/>
    <property type="match status" value="1"/>
</dbReference>
<dbReference type="EMBL" id="JAFBXE010000003">
    <property type="protein sequence ID" value="MBM2411775.1"/>
    <property type="molecule type" value="Genomic_DNA"/>
</dbReference>
<comment type="caution">
    <text evidence="3">The sequence shown here is derived from an EMBL/GenBank/DDBJ whole genome shotgun (WGS) entry which is preliminary data.</text>
</comment>
<accession>A0A9Q2RWE8</accession>
<dbReference type="GO" id="GO:0005524">
    <property type="term" value="F:ATP binding"/>
    <property type="evidence" value="ECO:0007669"/>
    <property type="project" value="InterPro"/>
</dbReference>
<evidence type="ECO:0000313" key="3">
    <source>
        <dbReference type="EMBL" id="MBM2411775.1"/>
    </source>
</evidence>
<feature type="region of interest" description="Disordered" evidence="1">
    <location>
        <begin position="50"/>
        <end position="81"/>
    </location>
</feature>
<dbReference type="EMBL" id="JAFBXF010000003">
    <property type="protein sequence ID" value="MBM2416443.1"/>
    <property type="molecule type" value="Genomic_DNA"/>
</dbReference>
<reference evidence="3 6" key="1">
    <citation type="submission" date="2021-01" db="EMBL/GenBank/DDBJ databases">
        <title>Diatom-associated Roseobacters Show Island Model of Population Structure.</title>
        <authorList>
            <person name="Qu L."/>
            <person name="Feng X."/>
            <person name="Chen Y."/>
            <person name="Li L."/>
            <person name="Wang X."/>
            <person name="Hu Z."/>
            <person name="Wang H."/>
            <person name="Luo H."/>
        </authorList>
    </citation>
    <scope>NUCLEOTIDE SEQUENCE</scope>
    <source>
        <strain evidence="4 6">CC28-63</strain>
        <strain evidence="3">CC28-69</strain>
    </source>
</reference>
<dbReference type="GO" id="GO:0004222">
    <property type="term" value="F:metalloendopeptidase activity"/>
    <property type="evidence" value="ECO:0007669"/>
    <property type="project" value="InterPro"/>
</dbReference>
<dbReference type="GO" id="GO:0005886">
    <property type="term" value="C:plasma membrane"/>
    <property type="evidence" value="ECO:0007669"/>
    <property type="project" value="TreeGrafter"/>
</dbReference>
<dbReference type="GO" id="GO:0046872">
    <property type="term" value="F:metal ion binding"/>
    <property type="evidence" value="ECO:0007669"/>
    <property type="project" value="UniProtKB-KW"/>
</dbReference>
<proteinExistence type="predicted"/>
<dbReference type="GO" id="GO:0030163">
    <property type="term" value="P:protein catabolic process"/>
    <property type="evidence" value="ECO:0007669"/>
    <property type="project" value="TreeGrafter"/>
</dbReference>
<dbReference type="Pfam" id="PF00004">
    <property type="entry name" value="AAA"/>
    <property type="match status" value="1"/>
</dbReference>
<dbReference type="InterPro" id="IPR003593">
    <property type="entry name" value="AAA+_ATPase"/>
</dbReference>
<gene>
    <name evidence="3" type="ORF">JQX41_05650</name>
    <name evidence="4" type="ORF">JQX48_05655</name>
</gene>
<dbReference type="AlphaFoldDB" id="A0A9Q2RWE8"/>
<feature type="domain" description="AAA+ ATPase" evidence="2">
    <location>
        <begin position="373"/>
        <end position="512"/>
    </location>
</feature>
<dbReference type="Pfam" id="PF01434">
    <property type="entry name" value="Peptidase_M41"/>
    <property type="match status" value="1"/>
</dbReference>
<protein>
    <submittedName>
        <fullName evidence="3">AAA family ATPase</fullName>
    </submittedName>
</protein>